<evidence type="ECO:0000313" key="1">
    <source>
        <dbReference type="EMBL" id="VEI02999.1"/>
    </source>
</evidence>
<dbReference type="RefSeq" id="WP_028703920.1">
    <property type="nucleotide sequence ID" value="NZ_LR134473.1"/>
</dbReference>
<protein>
    <recommendedName>
        <fullName evidence="3">PqqD family protein</fullName>
    </recommendedName>
</protein>
<dbReference type="InterPro" id="IPR041881">
    <property type="entry name" value="PqqD_sf"/>
</dbReference>
<reference evidence="1 2" key="1">
    <citation type="submission" date="2018-12" db="EMBL/GenBank/DDBJ databases">
        <authorList>
            <consortium name="Pathogen Informatics"/>
        </authorList>
    </citation>
    <scope>NUCLEOTIDE SEQUENCE [LARGE SCALE GENOMIC DNA]</scope>
    <source>
        <strain evidence="1 2">NCTC13652</strain>
    </source>
</reference>
<dbReference type="InterPro" id="IPR008792">
    <property type="entry name" value="PQQD"/>
</dbReference>
<dbReference type="Pfam" id="PF05402">
    <property type="entry name" value="PqqD"/>
    <property type="match status" value="1"/>
</dbReference>
<dbReference type="AlphaFoldDB" id="A0A3S4V6G4"/>
<dbReference type="STRING" id="1122997.GCA_000425285_02704"/>
<dbReference type="Gene3D" id="1.10.10.1150">
    <property type="entry name" value="Coenzyme PQQ synthesis protein D (PqqD)"/>
    <property type="match status" value="1"/>
</dbReference>
<organism evidence="1 2">
    <name type="scientific">Acidipropionibacterium jensenii</name>
    <dbReference type="NCBI Taxonomy" id="1749"/>
    <lineage>
        <taxon>Bacteria</taxon>
        <taxon>Bacillati</taxon>
        <taxon>Actinomycetota</taxon>
        <taxon>Actinomycetes</taxon>
        <taxon>Propionibacteriales</taxon>
        <taxon>Propionibacteriaceae</taxon>
        <taxon>Acidipropionibacterium</taxon>
    </lineage>
</organism>
<keyword evidence="2" id="KW-1185">Reference proteome</keyword>
<evidence type="ECO:0000313" key="2">
    <source>
        <dbReference type="Proteomes" id="UP000277858"/>
    </source>
</evidence>
<accession>A0A3S4V6G4</accession>
<sequence length="87" mass="9310">MKVRLAPPRDLLVQDDAALLLYPSELIRLSGLGTAIVELTENPISIADLATALQIQFGNPEDLSIREATKAAVSTLVERGVLDVVEA</sequence>
<dbReference type="Proteomes" id="UP000277858">
    <property type="component" value="Chromosome"/>
</dbReference>
<dbReference type="EMBL" id="LR134473">
    <property type="protein sequence ID" value="VEI02999.1"/>
    <property type="molecule type" value="Genomic_DNA"/>
</dbReference>
<proteinExistence type="predicted"/>
<evidence type="ECO:0008006" key="3">
    <source>
        <dbReference type="Google" id="ProtNLM"/>
    </source>
</evidence>
<gene>
    <name evidence="1" type="ORF">NCTC13652_01197</name>
</gene>
<name>A0A3S4V6G4_9ACTN</name>